<feature type="region of interest" description="Disordered" evidence="1">
    <location>
        <begin position="243"/>
        <end position="262"/>
    </location>
</feature>
<sequence length="879" mass="96666">MIDNARRANRLSFDEAVLQTREQLRLLQPAALEDLDALVAEHEAEVAHATKLSEKSTSFVKDDIARGWYTPHTRPDGVWEKLRNRMSHGGLADAVGSIDESSDAIVAHLAEPNVSDDLRKGLVIGNVQSGKTANYAAVIAKALDEGYKLVIVMSGVHSNLRRQTQRRLERDLGTDEDNADWFRLTSVDGDIGRADIKNAANIVDTNSRTIAVVKKNSRRLSNLRDFLRAVDPGTMQRTPILIIDDESDQATPDASTDSAESPTAINLRMREIWDEVSNGTYAGYTATPFANVFMDPAEAGDLYPSNFLSVMPTPDTYFGAERLFGLSDASIEAPDVIRYIADAELEHLLPRTAKDAADFEPQVTESLAEAIRWFIVAAAVRRIRGQATKHSTMLIHTTHRVDPHFLMRDEVNRFLKPLQDEALDGETDSFYDVFHAEMNRAAELDTGDGPAPTWPSVKAEIPNVLRTLKVAVDNGSADESERLDYETDPAQTVIVIGGGTLSRGLTLEGLFVSFFTRTSNTYDTLLQMGRWFGYRAGYEDLQRIWVSPGLDSDYRFLAAVESDLRVEVERMAAGGLTPSQIGLRIRQHPGRLQVTSKNKMRHVEEVEVDFEGQQFQTTKFDVSDPDALLESASSVRQFLSGLASYGADRAEDSGAVLFDGVEASKVLGFLESFSAHDDLEDLLAGAVQWTREKLPERPWNVVLANGSTREEYRVGDVTVHAVNRAPLAANEGGFGDPTVNIRALMSAGDLVSDLAIMGRLSGSDRHQLTNKRQKALRAQKGVGDGRGLLVLYPISRSSTSSSRTRQKMADVLGAVDPRLVSPNEPPIFGIGLVTPFDVDGVIRNKGSYVAVRPPYTDDPEDSETETIIDDERDFDGGSA</sequence>
<feature type="domain" description="Putative endonuclease Z1" evidence="2">
    <location>
        <begin position="366"/>
        <end position="590"/>
    </location>
</feature>
<evidence type="ECO:0000313" key="3">
    <source>
        <dbReference type="EMBL" id="SMY11415.1"/>
    </source>
</evidence>
<accession>A0A2H1L3V6</accession>
<name>A0A2H1L3V6_9MICO</name>
<dbReference type="Pfam" id="PF10593">
    <property type="entry name" value="Z1"/>
    <property type="match status" value="1"/>
</dbReference>
<dbReference type="InterPro" id="IPR027417">
    <property type="entry name" value="P-loop_NTPase"/>
</dbReference>
<evidence type="ECO:0000256" key="1">
    <source>
        <dbReference type="SAM" id="MobiDB-lite"/>
    </source>
</evidence>
<dbReference type="RefSeq" id="WP_101588287.1">
    <property type="nucleotide sequence ID" value="NZ_FXZM01000004.1"/>
</dbReference>
<dbReference type="Proteomes" id="UP000234462">
    <property type="component" value="Unassembled WGS sequence"/>
</dbReference>
<evidence type="ECO:0000259" key="2">
    <source>
        <dbReference type="Pfam" id="PF10593"/>
    </source>
</evidence>
<feature type="region of interest" description="Disordered" evidence="1">
    <location>
        <begin position="852"/>
        <end position="879"/>
    </location>
</feature>
<keyword evidence="4" id="KW-1185">Reference proteome</keyword>
<dbReference type="OrthoDB" id="436461at2"/>
<dbReference type="AlphaFoldDB" id="A0A2H1L3V6"/>
<proteinExistence type="predicted"/>
<dbReference type="InterPro" id="IPR018310">
    <property type="entry name" value="Put_endonuclease_Z1-dom"/>
</dbReference>
<feature type="compositionally biased region" description="Polar residues" evidence="1">
    <location>
        <begin position="249"/>
        <end position="262"/>
    </location>
</feature>
<dbReference type="SUPFAM" id="SSF52540">
    <property type="entry name" value="P-loop containing nucleoside triphosphate hydrolases"/>
    <property type="match status" value="1"/>
</dbReference>
<dbReference type="EMBL" id="FXZM01000004">
    <property type="protein sequence ID" value="SMY11415.1"/>
    <property type="molecule type" value="Genomic_DNA"/>
</dbReference>
<gene>
    <name evidence="3" type="ORF">BJEO58_01000</name>
</gene>
<reference evidence="4" key="1">
    <citation type="submission" date="2017-03" db="EMBL/GenBank/DDBJ databases">
        <authorList>
            <person name="Monnet C."/>
        </authorList>
    </citation>
    <scope>NUCLEOTIDE SEQUENCE [LARGE SCALE GENOMIC DNA]</scope>
    <source>
        <strain evidence="4">SJ5-8</strain>
    </source>
</reference>
<protein>
    <submittedName>
        <fullName evidence="3">Z1 domain-containing protein</fullName>
    </submittedName>
</protein>
<evidence type="ECO:0000313" key="4">
    <source>
        <dbReference type="Proteomes" id="UP000234462"/>
    </source>
</evidence>
<organism evidence="3 4">
    <name type="scientific">Brevibacterium jeotgali</name>
    <dbReference type="NCBI Taxonomy" id="1262550"/>
    <lineage>
        <taxon>Bacteria</taxon>
        <taxon>Bacillati</taxon>
        <taxon>Actinomycetota</taxon>
        <taxon>Actinomycetes</taxon>
        <taxon>Micrococcales</taxon>
        <taxon>Brevibacteriaceae</taxon>
        <taxon>Brevibacterium</taxon>
    </lineage>
</organism>
<feature type="compositionally biased region" description="Acidic residues" evidence="1">
    <location>
        <begin position="857"/>
        <end position="873"/>
    </location>
</feature>